<protein>
    <submittedName>
        <fullName evidence="2">Uncharacterized protein</fullName>
    </submittedName>
</protein>
<keyword evidence="1" id="KW-0175">Coiled coil</keyword>
<proteinExistence type="predicted"/>
<dbReference type="EMBL" id="JWZX01001948">
    <property type="protein sequence ID" value="KOO31717.1"/>
    <property type="molecule type" value="Genomic_DNA"/>
</dbReference>
<keyword evidence="3" id="KW-1185">Reference proteome</keyword>
<reference evidence="3" key="1">
    <citation type="journal article" date="2015" name="PLoS Genet.">
        <title>Genome Sequence and Transcriptome Analyses of Chrysochromulina tobin: Metabolic Tools for Enhanced Algal Fitness in the Prominent Order Prymnesiales (Haptophyceae).</title>
        <authorList>
            <person name="Hovde B.T."/>
            <person name="Deodato C.R."/>
            <person name="Hunsperger H.M."/>
            <person name="Ryken S.A."/>
            <person name="Yost W."/>
            <person name="Jha R.K."/>
            <person name="Patterson J."/>
            <person name="Monnat R.J. Jr."/>
            <person name="Barlow S.B."/>
            <person name="Starkenburg S.R."/>
            <person name="Cattolico R.A."/>
        </authorList>
    </citation>
    <scope>NUCLEOTIDE SEQUENCE</scope>
    <source>
        <strain evidence="3">CCMP291</strain>
    </source>
</reference>
<organism evidence="2 3">
    <name type="scientific">Chrysochromulina tobinii</name>
    <dbReference type="NCBI Taxonomy" id="1460289"/>
    <lineage>
        <taxon>Eukaryota</taxon>
        <taxon>Haptista</taxon>
        <taxon>Haptophyta</taxon>
        <taxon>Prymnesiophyceae</taxon>
        <taxon>Prymnesiales</taxon>
        <taxon>Chrysochromulinaceae</taxon>
        <taxon>Chrysochromulina</taxon>
    </lineage>
</organism>
<evidence type="ECO:0000256" key="1">
    <source>
        <dbReference type="SAM" id="Coils"/>
    </source>
</evidence>
<evidence type="ECO:0000313" key="2">
    <source>
        <dbReference type="EMBL" id="KOO31717.1"/>
    </source>
</evidence>
<dbReference type="AlphaFoldDB" id="A0A0M0JZF5"/>
<evidence type="ECO:0000313" key="3">
    <source>
        <dbReference type="Proteomes" id="UP000037460"/>
    </source>
</evidence>
<sequence>MRDVVGEWRGRAADLEEQLYEERRKPDERVRSQNAKALAARAAAEARAAAACAESQRLHARHVPMRNALERERQARKEADRALLEEQQRRERERERLENERVDALRQQDREWRSNNKRALEAAAAAEALEKQLERAKRLRGSAWVQEAERLEAELEEARTRAKCAYSLVTALRRNQSAAEVTRLREQLQKSEALAAEAQQLSSRATEAVEVMQEEFEKDAAAAAVVARRAAKAHSMALKRVRDAHAEVKELKLDVSREVASLRRQAEAEARFDELCARLNAGDERVLQMQHELQAGCRVQLSLSVSSGGGVRAAAGVQTNEAQLAELQADARRAVAVTMEAALPPESEKQLVEAEMARRLGSEWWLQLPITKQQSICRVWAATCNAHRWVNVGKGFDDTLQKMYTLQSAAHGAPWLLAQMP</sequence>
<name>A0A0M0JZF5_9EUKA</name>
<feature type="coiled-coil region" evidence="1">
    <location>
        <begin position="65"/>
        <end position="215"/>
    </location>
</feature>
<dbReference type="Proteomes" id="UP000037460">
    <property type="component" value="Unassembled WGS sequence"/>
</dbReference>
<accession>A0A0M0JZF5</accession>
<gene>
    <name evidence="2" type="ORF">Ctob_010524</name>
</gene>
<comment type="caution">
    <text evidence="2">The sequence shown here is derived from an EMBL/GenBank/DDBJ whole genome shotgun (WGS) entry which is preliminary data.</text>
</comment>